<gene>
    <name evidence="3" type="ORF">J2S44_002917</name>
</gene>
<dbReference type="Pfam" id="PF14028">
    <property type="entry name" value="Lant_dehydr_C"/>
    <property type="match status" value="1"/>
</dbReference>
<evidence type="ECO:0000259" key="1">
    <source>
        <dbReference type="Pfam" id="PF04738"/>
    </source>
</evidence>
<dbReference type="RefSeq" id="WP_310413401.1">
    <property type="nucleotide sequence ID" value="NZ_JAVDYC010000001.1"/>
</dbReference>
<evidence type="ECO:0000259" key="2">
    <source>
        <dbReference type="Pfam" id="PF14028"/>
    </source>
</evidence>
<dbReference type="InterPro" id="IPR006827">
    <property type="entry name" value="Lant_deHydtase_N"/>
</dbReference>
<accession>A0AAE3ZPG0</accession>
<dbReference type="NCBIfam" id="TIGR03891">
    <property type="entry name" value="thiopep_ocin"/>
    <property type="match status" value="1"/>
</dbReference>
<evidence type="ECO:0000313" key="4">
    <source>
        <dbReference type="Proteomes" id="UP001183629"/>
    </source>
</evidence>
<dbReference type="Pfam" id="PF04738">
    <property type="entry name" value="Lant_dehydr_N"/>
    <property type="match status" value="1"/>
</dbReference>
<sequence length="1020" mass="110548">MTVTPIFRCGDAIIVRATTAPADLDAPSELRVADDAAVRREGAEWLTSAWSRADVRDAIMLASPSLVAHLDRVTQAGGDAPVKDLRRAVVSLAGYVLRWQRRVTPFGVFAGVALADGGAASASVGLRHRAIARADSEWLLAVISVLERHDALRQRLYVVADNTSVVRDGRLITALRAERGGGKAVLPREASVRFTRPVQAAMRFSVVPRRFDDLVAALCETFPAARTEQMVAVVEGLLHQGFLLTNMRPPMTVADALPHLIGTVITAGGRDLDDVAPVLNELEAIRDLLQDHNMADDPVRAAELRGLLAPRMRKLVSDASQVLAVDTRLDAHIRIPRQVLIEASQAADVLLRVSTKPFGSTAWQDYRSRFRARYGQGALVPVRELVSDSGLGFPTGYLGAPRAHPSWRGVTERDAVFLALVQRAALDGLNEIVLTDADVDALSVGESADVIPPSRIELGVAVHTRSLAALDQGDFRLRFAAAPGTPTSMAGRFIHLFAGPERARLTAACAAPSPDDDAVAVQLSFPPRRPYNENVARVPQVLPDVVPLAEHPTGRAIALDDLAVTADADQMYLVQISTGRRVIPHIPHALDTVVQSPPLARFLAEVADARTAVFGPFDVGAARTLPYLPRVRYRRTVLSPARWLLTSTDVPADQADQWQVRLQTWRQRWRVPARIVLGHGELRQPLDLDHHLDQALLRYRLAQAGRVELYEDANAEDHGWIGRPAELLIPMTAVSPPRRSLPDLSPPGEQFLPGGSAVIQARLAGNPARFDDIIRRLPAFTTSLTDMVGRWWILRQRDLVRVDADQHLILVLRLHALDQYPAAAAALAAFTADLMTRGLPGQLSFVPYQDQPGRYGRGEALAAAESVFGADTACAVAQIGVAATTGIPAQALAAVSMTRIAAAFAPDAATGYRNISCHVPRQTGPSDRALNQHTLTLVDATRTAPAPPWAAELISAWEARDAALGRYFGLLARQRDPAGVLATLLRDHHVRALGLDPAFEKVTHRLARAAAQRALARGQR</sequence>
<comment type="caution">
    <text evidence="3">The sequence shown here is derived from an EMBL/GenBank/DDBJ whole genome shotgun (WGS) entry which is preliminary data.</text>
</comment>
<protein>
    <submittedName>
        <fullName evidence="3">Thiopeptide-type bacteriocin biosynthesis protein</fullName>
    </submittedName>
</protein>
<keyword evidence="4" id="KW-1185">Reference proteome</keyword>
<dbReference type="EMBL" id="JAVDYC010000001">
    <property type="protein sequence ID" value="MDR7322667.1"/>
    <property type="molecule type" value="Genomic_DNA"/>
</dbReference>
<dbReference type="Proteomes" id="UP001183629">
    <property type="component" value="Unassembled WGS sequence"/>
</dbReference>
<reference evidence="3 4" key="1">
    <citation type="submission" date="2023-07" db="EMBL/GenBank/DDBJ databases">
        <title>Sequencing the genomes of 1000 actinobacteria strains.</title>
        <authorList>
            <person name="Klenk H.-P."/>
        </authorList>
    </citation>
    <scope>NUCLEOTIDE SEQUENCE [LARGE SCALE GENOMIC DNA]</scope>
    <source>
        <strain evidence="3 4">DSM 44711</strain>
    </source>
</reference>
<proteinExistence type="predicted"/>
<feature type="domain" description="Lantibiotic dehydratase N-terminal" evidence="1">
    <location>
        <begin position="52"/>
        <end position="697"/>
    </location>
</feature>
<feature type="domain" description="Thiopeptide-type bacteriocin biosynthesis" evidence="2">
    <location>
        <begin position="762"/>
        <end position="1009"/>
    </location>
</feature>
<organism evidence="3 4">
    <name type="scientific">Catenuloplanes niger</name>
    <dbReference type="NCBI Taxonomy" id="587534"/>
    <lineage>
        <taxon>Bacteria</taxon>
        <taxon>Bacillati</taxon>
        <taxon>Actinomycetota</taxon>
        <taxon>Actinomycetes</taxon>
        <taxon>Micromonosporales</taxon>
        <taxon>Micromonosporaceae</taxon>
        <taxon>Catenuloplanes</taxon>
    </lineage>
</organism>
<evidence type="ECO:0000313" key="3">
    <source>
        <dbReference type="EMBL" id="MDR7322667.1"/>
    </source>
</evidence>
<name>A0AAE3ZPG0_9ACTN</name>
<dbReference type="AlphaFoldDB" id="A0AAE3ZPG0"/>
<dbReference type="InterPro" id="IPR023809">
    <property type="entry name" value="Thiopep_bacteriocin_synth_dom"/>
</dbReference>